<evidence type="ECO:0000256" key="1">
    <source>
        <dbReference type="ARBA" id="ARBA00022614"/>
    </source>
</evidence>
<keyword evidence="2" id="KW-0677">Repeat</keyword>
<dbReference type="Pfam" id="PF20160">
    <property type="entry name" value="C-JID"/>
    <property type="match status" value="1"/>
</dbReference>
<dbReference type="AlphaFoldDB" id="A0A163IPU7"/>
<feature type="domain" description="C-JID" evidence="3">
    <location>
        <begin position="30"/>
        <end position="114"/>
    </location>
</feature>
<dbReference type="InterPro" id="IPR045344">
    <property type="entry name" value="C-JID"/>
</dbReference>
<name>A0A163IPU7_9ROSA</name>
<protein>
    <submittedName>
        <fullName evidence="4">TNL (Partial LRR and PL domains)</fullName>
    </submittedName>
</protein>
<proteinExistence type="evidence at transcript level"/>
<evidence type="ECO:0000313" key="4">
    <source>
        <dbReference type="EMBL" id="SAL89187.1"/>
    </source>
</evidence>
<organism evidence="4">
    <name type="scientific">Prunus cerasifera</name>
    <name type="common">cherry plum</name>
    <dbReference type="NCBI Taxonomy" id="36595"/>
    <lineage>
        <taxon>Eukaryota</taxon>
        <taxon>Viridiplantae</taxon>
        <taxon>Streptophyta</taxon>
        <taxon>Embryophyta</taxon>
        <taxon>Tracheophyta</taxon>
        <taxon>Spermatophyta</taxon>
        <taxon>Magnoliopsida</taxon>
        <taxon>eudicotyledons</taxon>
        <taxon>Gunneridae</taxon>
        <taxon>Pentapetalae</taxon>
        <taxon>rosids</taxon>
        <taxon>fabids</taxon>
        <taxon>Rosales</taxon>
        <taxon>Rosaceae</taxon>
        <taxon>Amygdaloideae</taxon>
        <taxon>Amygdaleae</taxon>
        <taxon>Prunus</taxon>
    </lineage>
</organism>
<sequence length="188" mass="21373">IMRMAIASSKFEEDFEIASYEEPSVGIRCCGNEIPKWVSHKSVGCSIKIELPSDWFSTDFLGFALSLVVDIAPTDMEIGCEYNFKTSNGEILEVDHSLSIGCKYSFKTSNGKSLEVDHDFFMDLENLFASVSFPCEEVLVWRVDEKIMEEVEVNVLEEVTEVNVDFTVMGSYWLKVEEDENMRSEAKL</sequence>
<evidence type="ECO:0000256" key="2">
    <source>
        <dbReference type="ARBA" id="ARBA00022737"/>
    </source>
</evidence>
<reference evidence="4" key="1">
    <citation type="journal article" date="2016" name="BMC Genomics">
        <title>TNL genes in peach: insights into the post-LRR domain.</title>
        <authorList>
            <person name="Van Ghelder C."/>
            <person name="Esmenjaud D."/>
        </authorList>
    </citation>
    <scope>NUCLEOTIDE SEQUENCE</scope>
    <source>
        <tissue evidence="4">Leaves</tissue>
    </source>
</reference>
<feature type="non-terminal residue" evidence="4">
    <location>
        <position position="188"/>
    </location>
</feature>
<gene>
    <name evidence="4" type="primary">ppa021808m</name>
</gene>
<keyword evidence="1" id="KW-0433">Leucine-rich repeat</keyword>
<feature type="non-terminal residue" evidence="4">
    <location>
        <position position="1"/>
    </location>
</feature>
<dbReference type="EMBL" id="LT555568">
    <property type="protein sequence ID" value="SAL89187.1"/>
    <property type="molecule type" value="mRNA"/>
</dbReference>
<evidence type="ECO:0000259" key="3">
    <source>
        <dbReference type="Pfam" id="PF20160"/>
    </source>
</evidence>
<accession>A0A163IPU7</accession>